<keyword evidence="3" id="KW-0812">Transmembrane</keyword>
<dbReference type="Gene3D" id="1.10.472.10">
    <property type="entry name" value="Cyclin-like"/>
    <property type="match status" value="2"/>
</dbReference>
<evidence type="ECO:0000256" key="1">
    <source>
        <dbReference type="ARBA" id="ARBA00022618"/>
    </source>
</evidence>
<evidence type="ECO:0000313" key="5">
    <source>
        <dbReference type="EMBL" id="MCD9638145.1"/>
    </source>
</evidence>
<keyword evidence="1" id="KW-0132">Cell division</keyword>
<keyword evidence="2" id="KW-0131">Cell cycle</keyword>
<reference evidence="5 6" key="1">
    <citation type="journal article" date="2021" name="BMC Genomics">
        <title>Datura genome reveals duplications of psychoactive alkaloid biosynthetic genes and high mutation rate following tissue culture.</title>
        <authorList>
            <person name="Rajewski A."/>
            <person name="Carter-House D."/>
            <person name="Stajich J."/>
            <person name="Litt A."/>
        </authorList>
    </citation>
    <scope>NUCLEOTIDE SEQUENCE [LARGE SCALE GENOMIC DNA]</scope>
    <source>
        <strain evidence="5">AR-01</strain>
    </source>
</reference>
<proteinExistence type="predicted"/>
<dbReference type="Pfam" id="PF00134">
    <property type="entry name" value="Cyclin_N"/>
    <property type="match status" value="1"/>
</dbReference>
<evidence type="ECO:0000256" key="3">
    <source>
        <dbReference type="SAM" id="Phobius"/>
    </source>
</evidence>
<dbReference type="InterPro" id="IPR036915">
    <property type="entry name" value="Cyclin-like_sf"/>
</dbReference>
<dbReference type="SUPFAM" id="SSF47954">
    <property type="entry name" value="Cyclin-like"/>
    <property type="match status" value="2"/>
</dbReference>
<comment type="caution">
    <text evidence="5">The sequence shown here is derived from an EMBL/GenBank/DDBJ whole genome shotgun (WGS) entry which is preliminary data.</text>
</comment>
<evidence type="ECO:0000259" key="4">
    <source>
        <dbReference type="Pfam" id="PF00134"/>
    </source>
</evidence>
<organism evidence="5 6">
    <name type="scientific">Datura stramonium</name>
    <name type="common">Jimsonweed</name>
    <name type="synonym">Common thornapple</name>
    <dbReference type="NCBI Taxonomy" id="4076"/>
    <lineage>
        <taxon>Eukaryota</taxon>
        <taxon>Viridiplantae</taxon>
        <taxon>Streptophyta</taxon>
        <taxon>Embryophyta</taxon>
        <taxon>Tracheophyta</taxon>
        <taxon>Spermatophyta</taxon>
        <taxon>Magnoliopsida</taxon>
        <taxon>eudicotyledons</taxon>
        <taxon>Gunneridae</taxon>
        <taxon>Pentapetalae</taxon>
        <taxon>asterids</taxon>
        <taxon>lamiids</taxon>
        <taxon>Solanales</taxon>
        <taxon>Solanaceae</taxon>
        <taxon>Solanoideae</taxon>
        <taxon>Datureae</taxon>
        <taxon>Datura</taxon>
    </lineage>
</organism>
<feature type="transmembrane region" description="Helical" evidence="3">
    <location>
        <begin position="151"/>
        <end position="174"/>
    </location>
</feature>
<evidence type="ECO:0000313" key="6">
    <source>
        <dbReference type="Proteomes" id="UP000823775"/>
    </source>
</evidence>
<evidence type="ECO:0000256" key="2">
    <source>
        <dbReference type="ARBA" id="ARBA00023306"/>
    </source>
</evidence>
<dbReference type="PANTHER" id="PTHR10026">
    <property type="entry name" value="CYCLIN"/>
    <property type="match status" value="1"/>
</dbReference>
<dbReference type="InterPro" id="IPR006671">
    <property type="entry name" value="Cyclin_N"/>
</dbReference>
<accession>A0ABS8UWF3</accession>
<dbReference type="Proteomes" id="UP000823775">
    <property type="component" value="Unassembled WGS sequence"/>
</dbReference>
<sequence>MAGQLLENPRLARVASGMHIREKSESSMQRWYFTTEEMEDHSPSRRDGIDYEKESHIRILYYFFLQVLGIELKVPQVTIATAMMLCHRFYIRQSHAKNHWQIVATVSMFLTGKAKETPRWLSDLVVVAYNIIYKWDPSAPLRIRQNMSYQIFNFVILPLASVLFLFLMSCFISYDIYDKEKDSVVAGERMLLVIVSFDLNIENPYKALVVSMKRLEISNKDMVKIAWNFVNAWLRTIMRLQYTPNYITVGSMFLVAKLLKVKLPAKKGNPWWMQFDVTPKQLEDVIQKMLQMLEQNQKQVIPSTSGKLTELKSVAGKATSSSTESCISIVSVVAQDSRNMKLAETCIDPSIDLGSRHGI</sequence>
<keyword evidence="3" id="KW-0472">Membrane</keyword>
<feature type="domain" description="Cyclin N-terminal" evidence="4">
    <location>
        <begin position="36"/>
        <end position="131"/>
    </location>
</feature>
<keyword evidence="3" id="KW-1133">Transmembrane helix</keyword>
<gene>
    <name evidence="5" type="ORF">HAX54_021917</name>
</gene>
<dbReference type="InterPro" id="IPR043198">
    <property type="entry name" value="Cyclin/Ssn8"/>
</dbReference>
<keyword evidence="6" id="KW-1185">Reference proteome</keyword>
<dbReference type="EMBL" id="JACEIK010002631">
    <property type="protein sequence ID" value="MCD9638145.1"/>
    <property type="molecule type" value="Genomic_DNA"/>
</dbReference>
<name>A0ABS8UWF3_DATST</name>
<protein>
    <recommendedName>
        <fullName evidence="4">Cyclin N-terminal domain-containing protein</fullName>
    </recommendedName>
</protein>